<sequence>MGVVSDDLWKKIPLDVFINHIMPYVYRKQGVALLDDIRNFVFDYRMIGDYYFYDLNEYCLLVDLAFLCNGGVSLIERVNSCFIDILDRNILFCRFSLDQKYEFINLHFYLNTGTKTEIKNKFLLSLMTPSERARFMNDFLILDFE</sequence>
<organism evidence="1">
    <name type="scientific">viral metagenome</name>
    <dbReference type="NCBI Taxonomy" id="1070528"/>
    <lineage>
        <taxon>unclassified sequences</taxon>
        <taxon>metagenomes</taxon>
        <taxon>organismal metagenomes</taxon>
    </lineage>
</organism>
<accession>A0A6C0E811</accession>
<reference evidence="1" key="1">
    <citation type="journal article" date="2020" name="Nature">
        <title>Giant virus diversity and host interactions through global metagenomics.</title>
        <authorList>
            <person name="Schulz F."/>
            <person name="Roux S."/>
            <person name="Paez-Espino D."/>
            <person name="Jungbluth S."/>
            <person name="Walsh D.A."/>
            <person name="Denef V.J."/>
            <person name="McMahon K.D."/>
            <person name="Konstantinidis K.T."/>
            <person name="Eloe-Fadrosh E.A."/>
            <person name="Kyrpides N.C."/>
            <person name="Woyke T."/>
        </authorList>
    </citation>
    <scope>NUCLEOTIDE SEQUENCE</scope>
    <source>
        <strain evidence="1">GVMAG-M-3300023179-116</strain>
    </source>
</reference>
<name>A0A6C0E811_9ZZZZ</name>
<dbReference type="EMBL" id="MN739732">
    <property type="protein sequence ID" value="QHT23565.1"/>
    <property type="molecule type" value="Genomic_DNA"/>
</dbReference>
<protein>
    <submittedName>
        <fullName evidence="1">Uncharacterized protein</fullName>
    </submittedName>
</protein>
<proteinExistence type="predicted"/>
<evidence type="ECO:0000313" key="1">
    <source>
        <dbReference type="EMBL" id="QHT23565.1"/>
    </source>
</evidence>
<dbReference type="AlphaFoldDB" id="A0A6C0E811"/>